<name>A0AAV7CPX7_ENGPU</name>
<protein>
    <recommendedName>
        <fullName evidence="3">Secreted protein</fullName>
    </recommendedName>
</protein>
<keyword evidence="2" id="KW-1185">Reference proteome</keyword>
<proteinExistence type="predicted"/>
<dbReference type="Proteomes" id="UP000824782">
    <property type="component" value="Unassembled WGS sequence"/>
</dbReference>
<dbReference type="EMBL" id="WNYA01000002">
    <property type="protein sequence ID" value="KAG8587058.1"/>
    <property type="molecule type" value="Genomic_DNA"/>
</dbReference>
<comment type="caution">
    <text evidence="1">The sequence shown here is derived from an EMBL/GenBank/DDBJ whole genome shotgun (WGS) entry which is preliminary data.</text>
</comment>
<sequence length="88" mass="9954">MESIHLACVLAVVVSYKLFLMAQWLEQIPCQAGALASIVTRAPSAWHLFSAFFCTYTSFLLQMEKLAGTYYAVYKMMLYMNTALVLKT</sequence>
<reference evidence="1" key="1">
    <citation type="thesis" date="2020" institute="ProQuest LLC" country="789 East Eisenhower Parkway, Ann Arbor, MI, USA">
        <title>Comparative Genomics and Chromosome Evolution.</title>
        <authorList>
            <person name="Mudd A.B."/>
        </authorList>
    </citation>
    <scope>NUCLEOTIDE SEQUENCE</scope>
    <source>
        <strain evidence="1">237g6f4</strain>
        <tissue evidence="1">Blood</tissue>
    </source>
</reference>
<evidence type="ECO:0000313" key="2">
    <source>
        <dbReference type="Proteomes" id="UP000824782"/>
    </source>
</evidence>
<accession>A0AAV7CPX7</accession>
<dbReference type="AlphaFoldDB" id="A0AAV7CPX7"/>
<organism evidence="1 2">
    <name type="scientific">Engystomops pustulosus</name>
    <name type="common">Tungara frog</name>
    <name type="synonym">Physalaemus pustulosus</name>
    <dbReference type="NCBI Taxonomy" id="76066"/>
    <lineage>
        <taxon>Eukaryota</taxon>
        <taxon>Metazoa</taxon>
        <taxon>Chordata</taxon>
        <taxon>Craniata</taxon>
        <taxon>Vertebrata</taxon>
        <taxon>Euteleostomi</taxon>
        <taxon>Amphibia</taxon>
        <taxon>Batrachia</taxon>
        <taxon>Anura</taxon>
        <taxon>Neobatrachia</taxon>
        <taxon>Hyloidea</taxon>
        <taxon>Leptodactylidae</taxon>
        <taxon>Leiuperinae</taxon>
        <taxon>Engystomops</taxon>
    </lineage>
</organism>
<evidence type="ECO:0008006" key="3">
    <source>
        <dbReference type="Google" id="ProtNLM"/>
    </source>
</evidence>
<evidence type="ECO:0000313" key="1">
    <source>
        <dbReference type="EMBL" id="KAG8587058.1"/>
    </source>
</evidence>
<gene>
    <name evidence="1" type="ORF">GDO81_005555</name>
</gene>